<dbReference type="Proteomes" id="UP000728032">
    <property type="component" value="Unassembled WGS sequence"/>
</dbReference>
<evidence type="ECO:0000313" key="2">
    <source>
        <dbReference type="Proteomes" id="UP000728032"/>
    </source>
</evidence>
<reference evidence="1" key="1">
    <citation type="submission" date="2020-11" db="EMBL/GenBank/DDBJ databases">
        <authorList>
            <person name="Tran Van P."/>
        </authorList>
    </citation>
    <scope>NUCLEOTIDE SEQUENCE</scope>
</reference>
<evidence type="ECO:0000313" key="1">
    <source>
        <dbReference type="EMBL" id="CAD7664173.1"/>
    </source>
</evidence>
<dbReference type="EMBL" id="CAJPVJ010036629">
    <property type="protein sequence ID" value="CAG2181310.1"/>
    <property type="molecule type" value="Genomic_DNA"/>
</dbReference>
<sequence length="67" mass="8088">MVLADNKIKNKTLKKDKTILSFKLKKIKEFEANMRPMVDKHRRLRLNLLNDFLYTVKYAIKDVFNMD</sequence>
<dbReference type="AlphaFoldDB" id="A0A7R9R0K9"/>
<name>A0A7R9R0K9_9ACAR</name>
<proteinExistence type="predicted"/>
<protein>
    <submittedName>
        <fullName evidence="1">Uncharacterized protein</fullName>
    </submittedName>
</protein>
<dbReference type="EMBL" id="OC951454">
    <property type="protein sequence ID" value="CAD7664173.1"/>
    <property type="molecule type" value="Genomic_DNA"/>
</dbReference>
<gene>
    <name evidence="1" type="ORF">ONB1V03_LOCUS20731</name>
</gene>
<keyword evidence="2" id="KW-1185">Reference proteome</keyword>
<organism evidence="1">
    <name type="scientific">Oppiella nova</name>
    <dbReference type="NCBI Taxonomy" id="334625"/>
    <lineage>
        <taxon>Eukaryota</taxon>
        <taxon>Metazoa</taxon>
        <taxon>Ecdysozoa</taxon>
        <taxon>Arthropoda</taxon>
        <taxon>Chelicerata</taxon>
        <taxon>Arachnida</taxon>
        <taxon>Acari</taxon>
        <taxon>Acariformes</taxon>
        <taxon>Sarcoptiformes</taxon>
        <taxon>Oribatida</taxon>
        <taxon>Brachypylina</taxon>
        <taxon>Oppioidea</taxon>
        <taxon>Oppiidae</taxon>
        <taxon>Oppiella</taxon>
    </lineage>
</organism>
<accession>A0A7R9R0K9</accession>